<protein>
    <submittedName>
        <fullName evidence="1">Uncharacterized protein</fullName>
    </submittedName>
</protein>
<name>A0ACC4E1B9_PURLI</name>
<organism evidence="1 2">
    <name type="scientific">Purpureocillium lilacinum</name>
    <name type="common">Paecilomyces lilacinus</name>
    <dbReference type="NCBI Taxonomy" id="33203"/>
    <lineage>
        <taxon>Eukaryota</taxon>
        <taxon>Fungi</taxon>
        <taxon>Dikarya</taxon>
        <taxon>Ascomycota</taxon>
        <taxon>Pezizomycotina</taxon>
        <taxon>Sordariomycetes</taxon>
        <taxon>Hypocreomycetidae</taxon>
        <taxon>Hypocreales</taxon>
        <taxon>Ophiocordycipitaceae</taxon>
        <taxon>Purpureocillium</taxon>
    </lineage>
</organism>
<accession>A0ACC4E1B9</accession>
<proteinExistence type="predicted"/>
<comment type="caution">
    <text evidence="1">The sequence shown here is derived from an EMBL/GenBank/DDBJ whole genome shotgun (WGS) entry which is preliminary data.</text>
</comment>
<keyword evidence="2" id="KW-1185">Reference proteome</keyword>
<dbReference type="Proteomes" id="UP001638806">
    <property type="component" value="Unassembled WGS sequence"/>
</dbReference>
<evidence type="ECO:0000313" key="2">
    <source>
        <dbReference type="Proteomes" id="UP001638806"/>
    </source>
</evidence>
<dbReference type="EMBL" id="JBGNUJ010000003">
    <property type="protein sequence ID" value="KAL3962419.1"/>
    <property type="molecule type" value="Genomic_DNA"/>
</dbReference>
<sequence>MASAVGGLWWRSIRPVPVRDRGIVGRGLLATGALSTAIDERFRLPGCLFRRHVIGLASAGPAAETRSPARQAWQQLSRSRSSRACGGGRSSRLRSPKETRIAATTQDAAREAAGSRRRACEGRCRPAPAHVIRLATPLPVSAATAKRRVRA</sequence>
<reference evidence="1" key="1">
    <citation type="submission" date="2024-12" db="EMBL/GenBank/DDBJ databases">
        <title>Comparative genomics and development of molecular markers within Purpureocillium lilacinum and among Purpureocillium species.</title>
        <authorList>
            <person name="Yeh Z.-Y."/>
            <person name="Ni N.-T."/>
            <person name="Lo P.-H."/>
            <person name="Mushyakhwo K."/>
            <person name="Lin C.-F."/>
            <person name="Nai Y.-S."/>
        </authorList>
    </citation>
    <scope>NUCLEOTIDE SEQUENCE</scope>
    <source>
        <strain evidence="1">NCHU-NPUST-175</strain>
    </source>
</reference>
<gene>
    <name evidence="1" type="ORF">ACCO45_003942</name>
</gene>
<evidence type="ECO:0000313" key="1">
    <source>
        <dbReference type="EMBL" id="KAL3962419.1"/>
    </source>
</evidence>